<dbReference type="InterPro" id="IPR042099">
    <property type="entry name" value="ANL_N_sf"/>
</dbReference>
<evidence type="ECO:0008006" key="5">
    <source>
        <dbReference type="Google" id="ProtNLM"/>
    </source>
</evidence>
<dbReference type="PANTHER" id="PTHR31901:SF9">
    <property type="entry name" value="GH3 DOMAIN-CONTAINING PROTEIN"/>
    <property type="match status" value="1"/>
</dbReference>
<feature type="domain" description="GH3 middle" evidence="1">
    <location>
        <begin position="344"/>
        <end position="413"/>
    </location>
</feature>
<accession>A0A7W5H485</accession>
<dbReference type="PANTHER" id="PTHR31901">
    <property type="entry name" value="GH3 DOMAIN-CONTAINING PROTEIN"/>
    <property type="match status" value="1"/>
</dbReference>
<dbReference type="Pfam" id="PF03321">
    <property type="entry name" value="GH3"/>
    <property type="match status" value="1"/>
</dbReference>
<name>A0A7W5H485_9BACT</name>
<dbReference type="Gene3D" id="3.40.50.12780">
    <property type="entry name" value="N-terminal domain of ligase-like"/>
    <property type="match status" value="1"/>
</dbReference>
<dbReference type="Pfam" id="PF23571">
    <property type="entry name" value="GH3_M"/>
    <property type="match status" value="1"/>
</dbReference>
<dbReference type="InterPro" id="IPR055378">
    <property type="entry name" value="GH3_C"/>
</dbReference>
<reference evidence="3 4" key="1">
    <citation type="submission" date="2020-08" db="EMBL/GenBank/DDBJ databases">
        <title>Genomic Encyclopedia of Type Strains, Phase III (KMG-III): the genomes of soil and plant-associated and newly described type strains.</title>
        <authorList>
            <person name="Whitman W."/>
        </authorList>
    </citation>
    <scope>NUCLEOTIDE SEQUENCE [LARGE SCALE GENOMIC DNA]</scope>
    <source>
        <strain evidence="3 4">CECT 8075</strain>
    </source>
</reference>
<gene>
    <name evidence="3" type="ORF">FHS27_001900</name>
</gene>
<evidence type="ECO:0000259" key="1">
    <source>
        <dbReference type="Pfam" id="PF23571"/>
    </source>
</evidence>
<dbReference type="InterPro" id="IPR004993">
    <property type="entry name" value="GH3"/>
</dbReference>
<dbReference type="AlphaFoldDB" id="A0A7W5H485"/>
<protein>
    <recommendedName>
        <fullName evidence="5">GH3 auxin-responsive promoter</fullName>
    </recommendedName>
</protein>
<dbReference type="EMBL" id="JACHXU010000005">
    <property type="protein sequence ID" value="MBB3206092.1"/>
    <property type="molecule type" value="Genomic_DNA"/>
</dbReference>
<evidence type="ECO:0000313" key="4">
    <source>
        <dbReference type="Proteomes" id="UP000536179"/>
    </source>
</evidence>
<sequence>MNARWAYIRLQSMIVKRMLANNVRSREIQQQVMRKKIQLCAESRFGREHGLKSIRTAEDFRRQLPITDFEYLRPYMDEVRNGNPRAMFGPQTRLLMFALTSGTTEKPKLIPVTDDFVKSYKRGWKIWGLKAHMDHMDLARKDYVHLAGDWQESQTESGVWCGSISGLAAETRPPIVRRPFIVPPQVGKISDWTSRQYMTLRLALPSRRVGMIITANPLTLISLANLADQHKETLLRDMRDGTISMPDGEKKSGDASFGQRVGRVSKRRCDELEEIVNRTGHLLPRDFWPELSVVGVWMGGSVGAFIPDVRKLYGESAFRDHGLSASEGRMTIPMQDESNAGLLDYTSNYYEFIPVAEFGTDDPTILESHELEEGQSYYILLTNSGGLFRYNIHDVVQCVGFEGQTPLLTFLHKGVHCSNMTGEKLTEYQVATAVREAFVDSGRTVETVMLVPVMERVPRYMLLIESQADHGVERLAEAIDARLANLNCEYENRLKTKRLLPILPKTVPSGTWTRLRNEKIADRGGTQEQYKHTFLGSSDAILDQLNLGSLARGR</sequence>
<dbReference type="GO" id="GO:0016881">
    <property type="term" value="F:acid-amino acid ligase activity"/>
    <property type="evidence" value="ECO:0007669"/>
    <property type="project" value="TreeGrafter"/>
</dbReference>
<dbReference type="Proteomes" id="UP000536179">
    <property type="component" value="Unassembled WGS sequence"/>
</dbReference>
<organism evidence="3 4">
    <name type="scientific">Aporhodopirellula rubra</name>
    <dbReference type="NCBI Taxonomy" id="980271"/>
    <lineage>
        <taxon>Bacteria</taxon>
        <taxon>Pseudomonadati</taxon>
        <taxon>Planctomycetota</taxon>
        <taxon>Planctomycetia</taxon>
        <taxon>Pirellulales</taxon>
        <taxon>Pirellulaceae</taxon>
        <taxon>Aporhodopirellula</taxon>
    </lineage>
</organism>
<dbReference type="GO" id="GO:0005737">
    <property type="term" value="C:cytoplasm"/>
    <property type="evidence" value="ECO:0007669"/>
    <property type="project" value="TreeGrafter"/>
</dbReference>
<proteinExistence type="predicted"/>
<feature type="domain" description="GH3 C-terminal" evidence="2">
    <location>
        <begin position="429"/>
        <end position="535"/>
    </location>
</feature>
<dbReference type="RefSeq" id="WP_184304309.1">
    <property type="nucleotide sequence ID" value="NZ_JACHXU010000005.1"/>
</dbReference>
<comment type="caution">
    <text evidence="3">The sequence shown here is derived from an EMBL/GenBank/DDBJ whole genome shotgun (WGS) entry which is preliminary data.</text>
</comment>
<dbReference type="InterPro" id="IPR055377">
    <property type="entry name" value="GH3_M"/>
</dbReference>
<keyword evidence="4" id="KW-1185">Reference proteome</keyword>
<evidence type="ECO:0000313" key="3">
    <source>
        <dbReference type="EMBL" id="MBB3206092.1"/>
    </source>
</evidence>
<dbReference type="Pfam" id="PF23572">
    <property type="entry name" value="GH3_C"/>
    <property type="match status" value="1"/>
</dbReference>
<evidence type="ECO:0000259" key="2">
    <source>
        <dbReference type="Pfam" id="PF23572"/>
    </source>
</evidence>